<dbReference type="GO" id="GO:0072344">
    <property type="term" value="P:rescue of stalled ribosome"/>
    <property type="evidence" value="ECO:0007669"/>
    <property type="project" value="InterPro"/>
</dbReference>
<feature type="compositionally biased region" description="Polar residues" evidence="1">
    <location>
        <begin position="550"/>
        <end position="560"/>
    </location>
</feature>
<dbReference type="InterPro" id="IPR056437">
    <property type="entry name" value="Znf-C2H2_ZNF598/HEL2"/>
</dbReference>
<feature type="region of interest" description="Disordered" evidence="1">
    <location>
        <begin position="716"/>
        <end position="753"/>
    </location>
</feature>
<evidence type="ECO:0000313" key="5">
    <source>
        <dbReference type="Proteomes" id="UP000006591"/>
    </source>
</evidence>
<dbReference type="GO" id="GO:0043022">
    <property type="term" value="F:ribosome binding"/>
    <property type="evidence" value="ECO:0007669"/>
    <property type="project" value="TreeGrafter"/>
</dbReference>
<accession>A0A0E0FJG3</accession>
<name>A0A0E0FJG3_ORYNI</name>
<feature type="region of interest" description="Disordered" evidence="1">
    <location>
        <begin position="536"/>
        <end position="560"/>
    </location>
</feature>
<dbReference type="InterPro" id="IPR057634">
    <property type="entry name" value="PAH_ZNF598/HEL2"/>
</dbReference>
<feature type="region of interest" description="Disordered" evidence="1">
    <location>
        <begin position="367"/>
        <end position="420"/>
    </location>
</feature>
<dbReference type="Gramene" id="ONIVA01G11970.2">
    <property type="protein sequence ID" value="ONIVA01G11970.2"/>
    <property type="gene ID" value="ONIVA01G11970"/>
</dbReference>
<dbReference type="PANTHER" id="PTHR22938">
    <property type="entry name" value="ZINC FINGER PROTEIN 598"/>
    <property type="match status" value="1"/>
</dbReference>
<dbReference type="EnsemblPlants" id="ONIVA01G11970.2">
    <property type="protein sequence ID" value="ONIVA01G11970.2"/>
    <property type="gene ID" value="ONIVA01G11970"/>
</dbReference>
<dbReference type="Pfam" id="PF23202">
    <property type="entry name" value="PAH_ZNF598"/>
    <property type="match status" value="1"/>
</dbReference>
<evidence type="ECO:0008006" key="6">
    <source>
        <dbReference type="Google" id="ProtNLM"/>
    </source>
</evidence>
<dbReference type="STRING" id="4536.A0A0E0FJG3"/>
<dbReference type="eggNOG" id="KOG2231">
    <property type="taxonomic scope" value="Eukaryota"/>
</dbReference>
<evidence type="ECO:0000313" key="4">
    <source>
        <dbReference type="EnsemblPlants" id="ONIVA01G11970.2"/>
    </source>
</evidence>
<reference evidence="4" key="2">
    <citation type="submission" date="2018-04" db="EMBL/GenBank/DDBJ databases">
        <title>OnivRS2 (Oryza nivara Reference Sequence Version 2).</title>
        <authorList>
            <person name="Zhang J."/>
            <person name="Kudrna D."/>
            <person name="Lee S."/>
            <person name="Talag J."/>
            <person name="Rajasekar S."/>
            <person name="Welchert J."/>
            <person name="Hsing Y.-I."/>
            <person name="Wing R.A."/>
        </authorList>
    </citation>
    <scope>NUCLEOTIDE SEQUENCE [LARGE SCALE GENOMIC DNA]</scope>
</reference>
<feature type="compositionally biased region" description="Pro residues" evidence="1">
    <location>
        <begin position="34"/>
        <end position="54"/>
    </location>
</feature>
<proteinExistence type="predicted"/>
<evidence type="ECO:0000259" key="3">
    <source>
        <dbReference type="Pfam" id="PF23230"/>
    </source>
</evidence>
<dbReference type="Pfam" id="PF23230">
    <property type="entry name" value="zf-C2H2_13"/>
    <property type="match status" value="1"/>
</dbReference>
<organism evidence="4">
    <name type="scientific">Oryza nivara</name>
    <name type="common">Indian wild rice</name>
    <name type="synonym">Oryza sativa f. spontanea</name>
    <dbReference type="NCBI Taxonomy" id="4536"/>
    <lineage>
        <taxon>Eukaryota</taxon>
        <taxon>Viridiplantae</taxon>
        <taxon>Streptophyta</taxon>
        <taxon>Embryophyta</taxon>
        <taxon>Tracheophyta</taxon>
        <taxon>Spermatophyta</taxon>
        <taxon>Magnoliopsida</taxon>
        <taxon>Liliopsida</taxon>
        <taxon>Poales</taxon>
        <taxon>Poaceae</taxon>
        <taxon>BOP clade</taxon>
        <taxon>Oryzoideae</taxon>
        <taxon>Oryzeae</taxon>
        <taxon>Oryzinae</taxon>
        <taxon>Oryza</taxon>
    </lineage>
</organism>
<keyword evidence="5" id="KW-1185">Reference proteome</keyword>
<dbReference type="AlphaFoldDB" id="A0A0E0FJG3"/>
<reference evidence="4" key="1">
    <citation type="submission" date="2015-04" db="UniProtKB">
        <authorList>
            <consortium name="EnsemblPlants"/>
        </authorList>
    </citation>
    <scope>IDENTIFICATION</scope>
    <source>
        <strain evidence="4">SL10</strain>
    </source>
</reference>
<dbReference type="GO" id="GO:0016567">
    <property type="term" value="P:protein ubiquitination"/>
    <property type="evidence" value="ECO:0007669"/>
    <property type="project" value="TreeGrafter"/>
</dbReference>
<feature type="region of interest" description="Disordered" evidence="1">
    <location>
        <begin position="24"/>
        <end position="58"/>
    </location>
</feature>
<evidence type="ECO:0000259" key="2">
    <source>
        <dbReference type="Pfam" id="PF23202"/>
    </source>
</evidence>
<dbReference type="GO" id="GO:0061630">
    <property type="term" value="F:ubiquitin protein ligase activity"/>
    <property type="evidence" value="ECO:0007669"/>
    <property type="project" value="InterPro"/>
</dbReference>
<dbReference type="InterPro" id="IPR044288">
    <property type="entry name" value="ZNF598/HEL2"/>
</dbReference>
<dbReference type="PANTHER" id="PTHR22938:SF11">
    <property type="entry name" value="OS01G0251200 PROTEIN"/>
    <property type="match status" value="1"/>
</dbReference>
<feature type="compositionally biased region" description="Low complexity" evidence="1">
    <location>
        <begin position="396"/>
        <end position="419"/>
    </location>
</feature>
<feature type="region of interest" description="Disordered" evidence="1">
    <location>
        <begin position="453"/>
        <end position="474"/>
    </location>
</feature>
<protein>
    <recommendedName>
        <fullName evidence="6">RING-type E3 ubiquitin transferase</fullName>
    </recommendedName>
</protein>
<dbReference type="Proteomes" id="UP000006591">
    <property type="component" value="Chromosome 1"/>
</dbReference>
<feature type="compositionally biased region" description="Low complexity" evidence="1">
    <location>
        <begin position="24"/>
        <end position="33"/>
    </location>
</feature>
<evidence type="ECO:0000256" key="1">
    <source>
        <dbReference type="SAM" id="MobiDB-lite"/>
    </source>
</evidence>
<feature type="domain" description="ZNF598/HEL2 C2H2 zinc finger" evidence="3">
    <location>
        <begin position="317"/>
        <end position="358"/>
    </location>
</feature>
<sequence>MRRALDWTPPLPASLLTTTPRRLLEPSSTFPLPLLRPSPPPPPPISPPPPPPPAAAELPAADMDDACAVCAEPLEWVAYGACAHREVCSTCVARLRFVLRDLRCCLCITPCPAVFVTKAMGDRTKVIPDFSALRGAGGEGKAGEYWHHEATQTWFDDADQYRMISAMCRLSCSVCDSNKEEEEERTGKAAKAKRKSKIRSVDQLKGHLLDRHGLYMCDLCLEGRKVFICEQKLYTMSQLNQHIKSGDSEVDGSEVERRGFGGHPMCEFCKSPFYGDNELYTHMTREHFSCHICQRYSARLQSLSYLVRQQHNADFVIVNRQHSGQYDYFRNYDDLEMHFQRDHFLCEDKGCLEKKFVRHNGVEHGKHMPGAVDSSSSSMQNGIAAVGHGLGGQSDSSRVPLQSLSISSSSGQSSETRQSFARNRVLQQACVPPLSRQEVHDARVGSVLQEASFPSLPAQSRKEPAHSQSSRTAARIGDQQFRPLSVTSNRNVALAQQGTRTLPENTHVSGLAQYSKRTENMHQAVQPQFLKNNSLIPSGSTSRPVHVPSSAGNERQDTFSNSQVLSSVEDILAANKALVEKMRAALGMDQDMFNAFKEIAGEYRQGVINSSEYLSYVKQFGLLHLVPEMARLLPDAQKQKELADAYYANLRLTSLQENGGGGTDNSKQGNQNKKGKGGVPDAIGTSNAATDPLKDKLLNTAIKFQSNYMPQEGCCGVQRKEGRTTDGSSQGLPLKGAWQSRGGQRLFMSKAKK</sequence>
<dbReference type="HOGENOM" id="CLU_010490_0_0_1"/>
<feature type="domain" description="ZNF598/HEL2 PAH" evidence="2">
    <location>
        <begin position="573"/>
        <end position="646"/>
    </location>
</feature>
<feature type="region of interest" description="Disordered" evidence="1">
    <location>
        <begin position="657"/>
        <end position="690"/>
    </location>
</feature>
<dbReference type="OMA" id="PLKGAWQ"/>